<evidence type="ECO:0000313" key="7">
    <source>
        <dbReference type="Proteomes" id="UP000075881"/>
    </source>
</evidence>
<accession>A0A182K4S0</accession>
<dbReference type="Pfam" id="PF15375">
    <property type="entry name" value="FSAF1"/>
    <property type="match status" value="1"/>
</dbReference>
<dbReference type="Pfam" id="PF03914">
    <property type="entry name" value="CBF"/>
    <property type="match status" value="1"/>
</dbReference>
<proteinExistence type="inferred from homology"/>
<keyword evidence="4" id="KW-0812">Transmembrane</keyword>
<comment type="similarity">
    <text evidence="1">Belongs to the CBF/MAK21 family.</text>
</comment>
<dbReference type="PANTHER" id="PTHR12455">
    <property type="entry name" value="NUCLEOLAR COMPLEX PROTEIN 4"/>
    <property type="match status" value="1"/>
</dbReference>
<feature type="region of interest" description="Disordered" evidence="3">
    <location>
        <begin position="567"/>
        <end position="592"/>
    </location>
</feature>
<name>A0A182K4S0_9DIPT</name>
<dbReference type="GO" id="GO:0042254">
    <property type="term" value="P:ribosome biogenesis"/>
    <property type="evidence" value="ECO:0007669"/>
    <property type="project" value="InterPro"/>
</dbReference>
<evidence type="ECO:0000313" key="6">
    <source>
        <dbReference type="EnsemblMetazoa" id="ACHR005755-PA"/>
    </source>
</evidence>
<evidence type="ECO:0000256" key="4">
    <source>
        <dbReference type="SAM" id="Phobius"/>
    </source>
</evidence>
<dbReference type="Proteomes" id="UP000075881">
    <property type="component" value="Unassembled WGS sequence"/>
</dbReference>
<dbReference type="GO" id="GO:0032040">
    <property type="term" value="C:small-subunit processome"/>
    <property type="evidence" value="ECO:0007669"/>
    <property type="project" value="TreeGrafter"/>
</dbReference>
<evidence type="ECO:0000256" key="2">
    <source>
        <dbReference type="SAM" id="Coils"/>
    </source>
</evidence>
<dbReference type="PANTHER" id="PTHR12455:SF0">
    <property type="entry name" value="NUCLEOLAR COMPLEX PROTEIN 4 HOMOLOG"/>
    <property type="match status" value="1"/>
</dbReference>
<dbReference type="STRING" id="43041.A0A182K4S0"/>
<feature type="compositionally biased region" description="Acidic residues" evidence="3">
    <location>
        <begin position="456"/>
        <end position="470"/>
    </location>
</feature>
<dbReference type="InterPro" id="IPR005612">
    <property type="entry name" value="CCAAT-binding_factor"/>
</dbReference>
<keyword evidence="4" id="KW-0472">Membrane</keyword>
<evidence type="ECO:0000259" key="5">
    <source>
        <dbReference type="Pfam" id="PF03914"/>
    </source>
</evidence>
<keyword evidence="4" id="KW-1133">Transmembrane helix</keyword>
<keyword evidence="7" id="KW-1185">Reference proteome</keyword>
<dbReference type="EnsemblMetazoa" id="ACHR005755-RA">
    <property type="protein sequence ID" value="ACHR005755-PA"/>
    <property type="gene ID" value="ACHR005755"/>
</dbReference>
<feature type="compositionally biased region" description="Basic and acidic residues" evidence="3">
    <location>
        <begin position="444"/>
        <end position="455"/>
    </location>
</feature>
<feature type="domain" description="CCAAT-binding factor" evidence="5">
    <location>
        <begin position="877"/>
        <end position="1025"/>
    </location>
</feature>
<sequence length="1072" mass="122637">CGTNYRIDLTSSGSVVLGLNQTIEFSAVLYTDGKLEKDDYLVDWSDNTYPQHRLEGVTSRIPRFNWTVMYAHPVKPGTYQATITVKKTFVVIPYELKSATISFNLTSMLNGQLLLTQNDTIVNNIILPDVSKETVMESSPDMEPFLRIAKKSDRFFNLEDAHQPYICDNSSMVAPDPKKVYGYFQRTFTVQHPIARFNVSGQQWVRQGQPVDLVFQCSGTPPFEFCYNLNHGQHNMTSNETCKNDWEPSRSAECRYKIHRFFFTNDQYSIVIFVRNRVSNYFTQIGIQFYENQPKSQLSVIIVPIAFGLLAVLMVVFGMAYYIQNRDRFIVEVADFNFGDTSSLDDDMEYKTFHQRLVDSLRDSVRIPRFNFRRSSAHDVDDISPSSGAAGESSLRSSTANFVPIKTKASIALKEKAEESFKVTVFEPKKAALQKKRTRPPPRPKKDEIEKIKSGDDDDDDDEDDIDDIFSDAPRKRPKRKEDPTVFDMTKARRDIMNLGFSGFDKESKHQASVRLAIKLGAKPPKNQYRNYREILEEKKAAKEQEDDIATKRRQGQMAYGAIQSYNNHRQRQRKRKMSLPFAPSSSQVPSGKAVSKQLKKKAADFLACTRATTTLVEILEYFKECLARKAPITPCLLTLEYLFTELVRRGDIRPADTGAQNNVPLAKDPQTNHRQWLQARYGETFDLIIDGMHHDKEGEASQALAAAMKLLAVESHHRPEADQFPVARLKQILTAMLSSECLNKHLFNRFLEYASYLDVIFYCWKTVPSLVPRSSPPNDAFKHNFLLLLDAIMFGKEKMKEVDMVLCVPLGDGFDYAFVRKQINRTWGFVMNWQHSEVVHEQLLILLLEKVFIHLDKPVLLTDFLMDSLDVGGTVSVLALQGVFVLIQQHNLTYPNIYEKLYSMFEPEIFHTKFKARLFYLADIFLSSSHLPEGLVAAFVKRLARLTLIAPPQDIVIILRFIGNLILRHPALKRLIFHPTGGEASSDPYVMEERDPMKSKALESSLWEIAALQNHVLPSVASAARFISNPLPSVEWDLSEVLEINENDIFHKEIMSKTQEFFVNIDRPTEP</sequence>
<dbReference type="AlphaFoldDB" id="A0A182K4S0"/>
<evidence type="ECO:0000256" key="3">
    <source>
        <dbReference type="SAM" id="MobiDB-lite"/>
    </source>
</evidence>
<dbReference type="InterPro" id="IPR027193">
    <property type="entry name" value="Noc4"/>
</dbReference>
<keyword evidence="2" id="KW-0175">Coiled coil</keyword>
<feature type="transmembrane region" description="Helical" evidence="4">
    <location>
        <begin position="298"/>
        <end position="323"/>
    </location>
</feature>
<dbReference type="InterPro" id="IPR027973">
    <property type="entry name" value="FSAF1-like"/>
</dbReference>
<reference evidence="6" key="2">
    <citation type="submission" date="2020-05" db="UniProtKB">
        <authorList>
            <consortium name="EnsemblMetazoa"/>
        </authorList>
    </citation>
    <scope>IDENTIFICATION</scope>
    <source>
        <strain evidence="6">ACHKN1017</strain>
    </source>
</reference>
<protein>
    <recommendedName>
        <fullName evidence="5">CCAAT-binding factor domain-containing protein</fullName>
    </recommendedName>
</protein>
<reference evidence="7" key="1">
    <citation type="submission" date="2013-03" db="EMBL/GenBank/DDBJ databases">
        <title>The Genome Sequence of Anopheles christyi ACHKN1017.</title>
        <authorList>
            <consortium name="The Broad Institute Genomics Platform"/>
            <person name="Neafsey D.E."/>
            <person name="Besansky N."/>
            <person name="Walker B."/>
            <person name="Young S.K."/>
            <person name="Zeng Q."/>
            <person name="Gargeya S."/>
            <person name="Fitzgerald M."/>
            <person name="Haas B."/>
            <person name="Abouelleil A."/>
            <person name="Allen A.W."/>
            <person name="Alvarado L."/>
            <person name="Arachchi H.M."/>
            <person name="Berlin A.M."/>
            <person name="Chapman S.B."/>
            <person name="Gainer-Dewar J."/>
            <person name="Goldberg J."/>
            <person name="Griggs A."/>
            <person name="Gujja S."/>
            <person name="Hansen M."/>
            <person name="Howarth C."/>
            <person name="Imamovic A."/>
            <person name="Ireland A."/>
            <person name="Larimer J."/>
            <person name="McCowan C."/>
            <person name="Murphy C."/>
            <person name="Pearson M."/>
            <person name="Poon T.W."/>
            <person name="Priest M."/>
            <person name="Roberts A."/>
            <person name="Saif S."/>
            <person name="Shea T."/>
            <person name="Sisk P."/>
            <person name="Sykes S."/>
            <person name="Wortman J."/>
            <person name="Nusbaum C."/>
            <person name="Birren B."/>
        </authorList>
    </citation>
    <scope>NUCLEOTIDE SEQUENCE [LARGE SCALE GENOMIC DNA]</scope>
    <source>
        <strain evidence="7">ACHKN1017</strain>
    </source>
</reference>
<feature type="compositionally biased region" description="Basic residues" evidence="3">
    <location>
        <begin position="569"/>
        <end position="578"/>
    </location>
</feature>
<dbReference type="GO" id="GO:0030692">
    <property type="term" value="C:Noc4p-Nop14p complex"/>
    <property type="evidence" value="ECO:0007669"/>
    <property type="project" value="TreeGrafter"/>
</dbReference>
<feature type="region of interest" description="Disordered" evidence="3">
    <location>
        <begin position="432"/>
        <end position="487"/>
    </location>
</feature>
<organism evidence="6 7">
    <name type="scientific">Anopheles christyi</name>
    <dbReference type="NCBI Taxonomy" id="43041"/>
    <lineage>
        <taxon>Eukaryota</taxon>
        <taxon>Metazoa</taxon>
        <taxon>Ecdysozoa</taxon>
        <taxon>Arthropoda</taxon>
        <taxon>Hexapoda</taxon>
        <taxon>Insecta</taxon>
        <taxon>Pterygota</taxon>
        <taxon>Neoptera</taxon>
        <taxon>Endopterygota</taxon>
        <taxon>Diptera</taxon>
        <taxon>Nematocera</taxon>
        <taxon>Culicoidea</taxon>
        <taxon>Culicidae</taxon>
        <taxon>Anophelinae</taxon>
        <taxon>Anopheles</taxon>
    </lineage>
</organism>
<evidence type="ECO:0000256" key="1">
    <source>
        <dbReference type="ARBA" id="ARBA00007797"/>
    </source>
</evidence>
<dbReference type="VEuPathDB" id="VectorBase:ACHR005755"/>
<feature type="compositionally biased region" description="Basic residues" evidence="3">
    <location>
        <begin position="432"/>
        <end position="443"/>
    </location>
</feature>
<feature type="coiled-coil region" evidence="2">
    <location>
        <begin position="526"/>
        <end position="555"/>
    </location>
</feature>